<dbReference type="Proteomes" id="UP001732700">
    <property type="component" value="Chromosome 6C"/>
</dbReference>
<reference evidence="1" key="1">
    <citation type="submission" date="2021-05" db="EMBL/GenBank/DDBJ databases">
        <authorList>
            <person name="Scholz U."/>
            <person name="Mascher M."/>
            <person name="Fiebig A."/>
        </authorList>
    </citation>
    <scope>NUCLEOTIDE SEQUENCE [LARGE SCALE GENOMIC DNA]</scope>
</reference>
<keyword evidence="2" id="KW-1185">Reference proteome</keyword>
<proteinExistence type="predicted"/>
<protein>
    <submittedName>
        <fullName evidence="1">Uncharacterized protein</fullName>
    </submittedName>
</protein>
<reference evidence="1" key="2">
    <citation type="submission" date="2025-09" db="UniProtKB">
        <authorList>
            <consortium name="EnsemblPlants"/>
        </authorList>
    </citation>
    <scope>IDENTIFICATION</scope>
</reference>
<name>A0ACD5Z8Y8_AVESA</name>
<sequence>MSLRPAGGSLLTRWLSPRATPRTAPARSIHSMRNLPTRGASDLAAVVLAGVGTLSLQYFRKGPADDDSAAHNKEEEDLKARFEEWAKKYNRTYRDEEEKAMRFQVFKDTIEWIESRPPSHQDMLRPLNCFADLKTEEIHPWSCIVEIDDPETREYNKKLNEWLARKDKGERFIWPHVQQGVKQATQVSA</sequence>
<dbReference type="EnsemblPlants" id="AVESA.00010b.r2.6CG1149220.1">
    <property type="protein sequence ID" value="AVESA.00010b.r2.6CG1149220.1.CDS"/>
    <property type="gene ID" value="AVESA.00010b.r2.6CG1149220"/>
</dbReference>
<evidence type="ECO:0000313" key="2">
    <source>
        <dbReference type="Proteomes" id="UP001732700"/>
    </source>
</evidence>
<evidence type="ECO:0000313" key="1">
    <source>
        <dbReference type="EnsemblPlants" id="AVESA.00010b.r2.6CG1149220.1.CDS"/>
    </source>
</evidence>
<accession>A0ACD5Z8Y8</accession>
<organism evidence="1 2">
    <name type="scientific">Avena sativa</name>
    <name type="common">Oat</name>
    <dbReference type="NCBI Taxonomy" id="4498"/>
    <lineage>
        <taxon>Eukaryota</taxon>
        <taxon>Viridiplantae</taxon>
        <taxon>Streptophyta</taxon>
        <taxon>Embryophyta</taxon>
        <taxon>Tracheophyta</taxon>
        <taxon>Spermatophyta</taxon>
        <taxon>Magnoliopsida</taxon>
        <taxon>Liliopsida</taxon>
        <taxon>Poales</taxon>
        <taxon>Poaceae</taxon>
        <taxon>BOP clade</taxon>
        <taxon>Pooideae</taxon>
        <taxon>Poodae</taxon>
        <taxon>Poeae</taxon>
        <taxon>Poeae Chloroplast Group 1 (Aveneae type)</taxon>
        <taxon>Aveninae</taxon>
        <taxon>Avena</taxon>
    </lineage>
</organism>